<reference evidence="3" key="1">
    <citation type="submission" date="2016-10" db="EMBL/GenBank/DDBJ databases">
        <authorList>
            <person name="Varghese N."/>
            <person name="Submissions S."/>
        </authorList>
    </citation>
    <scope>NUCLEOTIDE SEQUENCE [LARGE SCALE GENOMIC DNA]</scope>
    <source>
        <strain evidence="3">CGMCC 4.5579</strain>
    </source>
</reference>
<dbReference type="AlphaFoldDB" id="A0A1I5Z5Y9"/>
<gene>
    <name evidence="2" type="ORF">SAMN05421810_108259</name>
</gene>
<feature type="compositionally biased region" description="Basic and acidic residues" evidence="1">
    <location>
        <begin position="1"/>
        <end position="14"/>
    </location>
</feature>
<keyword evidence="3" id="KW-1185">Reference proteome</keyword>
<name>A0A1I5Z5Y9_9PSEU</name>
<feature type="region of interest" description="Disordered" evidence="1">
    <location>
        <begin position="1"/>
        <end position="24"/>
    </location>
</feature>
<proteinExistence type="predicted"/>
<evidence type="ECO:0000313" key="2">
    <source>
        <dbReference type="EMBL" id="SFQ51889.1"/>
    </source>
</evidence>
<sequence>MSEHAHTHEHRPDPPDGAGSFSLLSYVEREEARRAETGPTLDEWLASIEEFRIPDITRESIVATIREVRDAENPREVDR</sequence>
<evidence type="ECO:0000256" key="1">
    <source>
        <dbReference type="SAM" id="MobiDB-lite"/>
    </source>
</evidence>
<organism evidence="2 3">
    <name type="scientific">Amycolatopsis arida</name>
    <dbReference type="NCBI Taxonomy" id="587909"/>
    <lineage>
        <taxon>Bacteria</taxon>
        <taxon>Bacillati</taxon>
        <taxon>Actinomycetota</taxon>
        <taxon>Actinomycetes</taxon>
        <taxon>Pseudonocardiales</taxon>
        <taxon>Pseudonocardiaceae</taxon>
        <taxon>Amycolatopsis</taxon>
    </lineage>
</organism>
<dbReference type="STRING" id="587909.SAMN05421810_108259"/>
<dbReference type="EMBL" id="FOWW01000008">
    <property type="protein sequence ID" value="SFQ51889.1"/>
    <property type="molecule type" value="Genomic_DNA"/>
</dbReference>
<accession>A0A1I5Z5Y9</accession>
<dbReference type="Proteomes" id="UP000198727">
    <property type="component" value="Unassembled WGS sequence"/>
</dbReference>
<protein>
    <submittedName>
        <fullName evidence="2">Uncharacterized protein</fullName>
    </submittedName>
</protein>
<evidence type="ECO:0000313" key="3">
    <source>
        <dbReference type="Proteomes" id="UP000198727"/>
    </source>
</evidence>
<dbReference type="RefSeq" id="WP_134046296.1">
    <property type="nucleotide sequence ID" value="NZ_FOWW01000008.1"/>
</dbReference>